<name>A0ABP7ZJ22_9MICO</name>
<dbReference type="EMBL" id="BAABBV010000001">
    <property type="protein sequence ID" value="GAA4159525.1"/>
    <property type="molecule type" value="Genomic_DNA"/>
</dbReference>
<accession>A0ABP7ZJ22</accession>
<dbReference type="SUPFAM" id="SSF54593">
    <property type="entry name" value="Glyoxalase/Bleomycin resistance protein/Dihydroxybiphenyl dioxygenase"/>
    <property type="match status" value="1"/>
</dbReference>
<sequence>MAIRHVQVVSIPVSDQDRSKEFYVDVLGFTLLVDRQFSTDMRWVMVAPPGAQTALTLVTWFPSMLPGSLQGTVLESDDLERDIAELTGKGVAVSELQSAPWGRFVTFADPDGNGIVLQASAANAPDVDVSEWTGHA</sequence>
<dbReference type="InterPro" id="IPR037523">
    <property type="entry name" value="VOC_core"/>
</dbReference>
<protein>
    <submittedName>
        <fullName evidence="2">VOC family protein</fullName>
    </submittedName>
</protein>
<organism evidence="2 3">
    <name type="scientific">Gryllotalpicola daejeonensis</name>
    <dbReference type="NCBI Taxonomy" id="993087"/>
    <lineage>
        <taxon>Bacteria</taxon>
        <taxon>Bacillati</taxon>
        <taxon>Actinomycetota</taxon>
        <taxon>Actinomycetes</taxon>
        <taxon>Micrococcales</taxon>
        <taxon>Microbacteriaceae</taxon>
        <taxon>Gryllotalpicola</taxon>
    </lineage>
</organism>
<proteinExistence type="predicted"/>
<dbReference type="Gene3D" id="3.10.180.10">
    <property type="entry name" value="2,3-Dihydroxybiphenyl 1,2-Dioxygenase, domain 1"/>
    <property type="match status" value="1"/>
</dbReference>
<dbReference type="PANTHER" id="PTHR36437">
    <property type="entry name" value="GLYOXALASE/BLEOMYCIN RESISTANCE PROTEIN/DIOXYGENASE"/>
    <property type="match status" value="1"/>
</dbReference>
<evidence type="ECO:0000313" key="2">
    <source>
        <dbReference type="EMBL" id="GAA4159525.1"/>
    </source>
</evidence>
<evidence type="ECO:0000259" key="1">
    <source>
        <dbReference type="PROSITE" id="PS51819"/>
    </source>
</evidence>
<dbReference type="Proteomes" id="UP001415169">
    <property type="component" value="Unassembled WGS sequence"/>
</dbReference>
<feature type="domain" description="VOC" evidence="1">
    <location>
        <begin position="2"/>
        <end position="120"/>
    </location>
</feature>
<dbReference type="RefSeq" id="WP_344791044.1">
    <property type="nucleotide sequence ID" value="NZ_BAABBV010000001.1"/>
</dbReference>
<reference evidence="2" key="2">
    <citation type="submission" date="2023-12" db="EMBL/GenBank/DDBJ databases">
        <authorList>
            <person name="Sun Q."/>
            <person name="Inoue M."/>
        </authorList>
    </citation>
    <scope>NUCLEOTIDE SEQUENCE</scope>
    <source>
        <strain evidence="2">JCM 17590</strain>
    </source>
</reference>
<keyword evidence="3" id="KW-1185">Reference proteome</keyword>
<evidence type="ECO:0000313" key="3">
    <source>
        <dbReference type="Proteomes" id="UP001415169"/>
    </source>
</evidence>
<comment type="caution">
    <text evidence="2">The sequence shown here is derived from an EMBL/GenBank/DDBJ whole genome shotgun (WGS) entry which is preliminary data.</text>
</comment>
<dbReference type="InterPro" id="IPR004360">
    <property type="entry name" value="Glyas_Fos-R_dOase_dom"/>
</dbReference>
<dbReference type="PANTHER" id="PTHR36437:SF2">
    <property type="entry name" value="GLYOXALASE_BLEOMYCIN RESISTANCE PROTEIN_DIOXYGENASE"/>
    <property type="match status" value="1"/>
</dbReference>
<dbReference type="PROSITE" id="PS51819">
    <property type="entry name" value="VOC"/>
    <property type="match status" value="1"/>
</dbReference>
<dbReference type="InterPro" id="IPR029068">
    <property type="entry name" value="Glyas_Bleomycin-R_OHBP_Dase"/>
</dbReference>
<gene>
    <name evidence="2" type="ORF">GCM10022286_14090</name>
</gene>
<reference evidence="2" key="1">
    <citation type="journal article" date="2014" name="Int. J. Syst. Evol. Microbiol.">
        <title>Complete genome of a new Firmicutes species belonging to the dominant human colonic microbiota ('Ruminococcus bicirculans') reveals two chromosomes and a selective capacity to utilize plant glucans.</title>
        <authorList>
            <consortium name="NISC Comparative Sequencing Program"/>
            <person name="Wegmann U."/>
            <person name="Louis P."/>
            <person name="Goesmann A."/>
            <person name="Henrissat B."/>
            <person name="Duncan S.H."/>
            <person name="Flint H.J."/>
        </authorList>
    </citation>
    <scope>NUCLEOTIDE SEQUENCE</scope>
    <source>
        <strain evidence="2">JCM 17590</strain>
    </source>
</reference>
<dbReference type="Pfam" id="PF00903">
    <property type="entry name" value="Glyoxalase"/>
    <property type="match status" value="1"/>
</dbReference>